<dbReference type="AlphaFoldDB" id="Q2RXY5"/>
<proteinExistence type="predicted"/>
<sequence length="203" mass="22852">MALDAAAAKSTAPSPPLDGFANGPGLAPRRCDHAGCGAEGLYRAPKDRGLREYYWFCLVHVQDYNRTWNYYGAMSEAEIEREIRHSTVWNRPTWPLGERAVNARPGTESPFADPFGLFEEQNGEAARARVSREGARYREDGPRARAMRVLDLEEPLTLDGLKSRYKVLVKRYHPDANGGDKDSEERFKIVNEAYHVLVNVLNA</sequence>
<dbReference type="eggNOG" id="COG0484">
    <property type="taxonomic scope" value="Bacteria"/>
</dbReference>
<dbReference type="PhylomeDB" id="Q2RXY5"/>
<dbReference type="SUPFAM" id="SSF46565">
    <property type="entry name" value="Chaperone J-domain"/>
    <property type="match status" value="1"/>
</dbReference>
<feature type="region of interest" description="Disordered" evidence="1">
    <location>
        <begin position="1"/>
        <end position="23"/>
    </location>
</feature>
<dbReference type="InterPro" id="IPR001623">
    <property type="entry name" value="DnaJ_domain"/>
</dbReference>
<dbReference type="PROSITE" id="PS50076">
    <property type="entry name" value="DNAJ_2"/>
    <property type="match status" value="1"/>
</dbReference>
<gene>
    <name evidence="3" type="ordered locus">Rru_A0205</name>
</gene>
<feature type="domain" description="J" evidence="2">
    <location>
        <begin position="145"/>
        <end position="202"/>
    </location>
</feature>
<keyword evidence="3" id="KW-0346">Stress response</keyword>
<dbReference type="PRINTS" id="PR00625">
    <property type="entry name" value="JDOMAIN"/>
</dbReference>
<dbReference type="EMBL" id="CP000230">
    <property type="protein sequence ID" value="ABC21010.1"/>
    <property type="molecule type" value="Genomic_DNA"/>
</dbReference>
<evidence type="ECO:0000313" key="3">
    <source>
        <dbReference type="EMBL" id="ABC21010.1"/>
    </source>
</evidence>
<dbReference type="Gene3D" id="1.10.287.110">
    <property type="entry name" value="DnaJ domain"/>
    <property type="match status" value="1"/>
</dbReference>
<feature type="compositionally biased region" description="Low complexity" evidence="1">
    <location>
        <begin position="1"/>
        <end position="12"/>
    </location>
</feature>
<name>Q2RXY5_RHORT</name>
<evidence type="ECO:0000313" key="4">
    <source>
        <dbReference type="Proteomes" id="UP000001929"/>
    </source>
</evidence>
<dbReference type="Pfam" id="PF00226">
    <property type="entry name" value="DnaJ"/>
    <property type="match status" value="1"/>
</dbReference>
<dbReference type="SMART" id="SM00271">
    <property type="entry name" value="DnaJ"/>
    <property type="match status" value="1"/>
</dbReference>
<reference evidence="3 4" key="1">
    <citation type="journal article" date="2011" name="Stand. Genomic Sci.">
        <title>Complete genome sequence of Rhodospirillum rubrum type strain (S1).</title>
        <authorList>
            <person name="Munk A.C."/>
            <person name="Copeland A."/>
            <person name="Lucas S."/>
            <person name="Lapidus A."/>
            <person name="Del Rio T.G."/>
            <person name="Barry K."/>
            <person name="Detter J.C."/>
            <person name="Hammon N."/>
            <person name="Israni S."/>
            <person name="Pitluck S."/>
            <person name="Brettin T."/>
            <person name="Bruce D."/>
            <person name="Han C."/>
            <person name="Tapia R."/>
            <person name="Gilna P."/>
            <person name="Schmutz J."/>
            <person name="Larimer F."/>
            <person name="Land M."/>
            <person name="Kyrpides N.C."/>
            <person name="Mavromatis K."/>
            <person name="Richardson P."/>
            <person name="Rohde M."/>
            <person name="Goker M."/>
            <person name="Klenk H.P."/>
            <person name="Zhang Y."/>
            <person name="Roberts G.P."/>
            <person name="Reslewic S."/>
            <person name="Schwartz D.C."/>
        </authorList>
    </citation>
    <scope>NUCLEOTIDE SEQUENCE [LARGE SCALE GENOMIC DNA]</scope>
    <source>
        <strain evidence="4">ATCC 11170 / ATH 1.1.1 / DSM 467 / LMG 4362 / NCIMB 8255 / S1</strain>
    </source>
</reference>
<dbReference type="KEGG" id="rru:Rru_A0205"/>
<dbReference type="PATRIC" id="fig|269796.9.peg.257"/>
<dbReference type="RefSeq" id="WP_011387958.1">
    <property type="nucleotide sequence ID" value="NC_007643.1"/>
</dbReference>
<dbReference type="Proteomes" id="UP000001929">
    <property type="component" value="Chromosome"/>
</dbReference>
<evidence type="ECO:0000256" key="1">
    <source>
        <dbReference type="SAM" id="MobiDB-lite"/>
    </source>
</evidence>
<accession>Q2RXY5</accession>
<organism evidence="3 4">
    <name type="scientific">Rhodospirillum rubrum (strain ATCC 11170 / ATH 1.1.1 / DSM 467 / LMG 4362 / NCIMB 8255 / S1)</name>
    <dbReference type="NCBI Taxonomy" id="269796"/>
    <lineage>
        <taxon>Bacteria</taxon>
        <taxon>Pseudomonadati</taxon>
        <taxon>Pseudomonadota</taxon>
        <taxon>Alphaproteobacteria</taxon>
        <taxon>Rhodospirillales</taxon>
        <taxon>Rhodospirillaceae</taxon>
        <taxon>Rhodospirillum</taxon>
    </lineage>
</organism>
<dbReference type="EnsemblBacteria" id="ABC21010">
    <property type="protein sequence ID" value="ABC21010"/>
    <property type="gene ID" value="Rru_A0205"/>
</dbReference>
<evidence type="ECO:0000259" key="2">
    <source>
        <dbReference type="PROSITE" id="PS50076"/>
    </source>
</evidence>
<dbReference type="HOGENOM" id="CLU_096103_0_0_5"/>
<keyword evidence="4" id="KW-1185">Reference proteome</keyword>
<dbReference type="STRING" id="269796.Rru_A0205"/>
<dbReference type="CDD" id="cd06257">
    <property type="entry name" value="DnaJ"/>
    <property type="match status" value="1"/>
</dbReference>
<protein>
    <submittedName>
        <fullName evidence="3">Heat shock protein DnaJ-like</fullName>
    </submittedName>
</protein>
<dbReference type="InterPro" id="IPR036869">
    <property type="entry name" value="J_dom_sf"/>
</dbReference>